<keyword evidence="2" id="KW-0813">Transport</keyword>
<dbReference type="InterPro" id="IPR014731">
    <property type="entry name" value="ETF_asu_C"/>
</dbReference>
<dbReference type="AlphaFoldDB" id="A0A916JRX0"/>
<feature type="binding site" evidence="9">
    <location>
        <position position="199"/>
    </location>
    <ligand>
        <name>FAD</name>
        <dbReference type="ChEBI" id="CHEBI:57692"/>
    </ligand>
</feature>
<gene>
    <name evidence="11" type="primary">etfA</name>
    <name evidence="11" type="ORF">MYVALT_G_02520</name>
</gene>
<dbReference type="InterPro" id="IPR029035">
    <property type="entry name" value="DHS-like_NAD/FAD-binding_dom"/>
</dbReference>
<comment type="similarity">
    <text evidence="1">Belongs to the ETF alpha-subunit/FixB family.</text>
</comment>
<evidence type="ECO:0000256" key="7">
    <source>
        <dbReference type="ARBA" id="ARBA00068674"/>
    </source>
</evidence>
<evidence type="ECO:0000256" key="8">
    <source>
        <dbReference type="ARBA" id="ARBA00079299"/>
    </source>
</evidence>
<feature type="binding site" evidence="9">
    <location>
        <position position="277"/>
    </location>
    <ligand>
        <name>FAD</name>
        <dbReference type="ChEBI" id="CHEBI:57692"/>
    </ligand>
</feature>
<dbReference type="GO" id="GO:0009055">
    <property type="term" value="F:electron transfer activity"/>
    <property type="evidence" value="ECO:0007669"/>
    <property type="project" value="InterPro"/>
</dbReference>
<name>A0A916JRX0_9BURK</name>
<keyword evidence="5" id="KW-0249">Electron transport</keyword>
<dbReference type="Proteomes" id="UP000693996">
    <property type="component" value="Chromosome"/>
</dbReference>
<proteinExistence type="inferred from homology"/>
<feature type="binding site" evidence="9">
    <location>
        <begin position="225"/>
        <end position="226"/>
    </location>
    <ligand>
        <name>FAD</name>
        <dbReference type="ChEBI" id="CHEBI:57692"/>
    </ligand>
</feature>
<protein>
    <recommendedName>
        <fullName evidence="7">Electron transfer flavoprotein subunit alpha</fullName>
    </recommendedName>
    <alternativeName>
        <fullName evidence="8">Electron transfer flavoprotein large subunit</fullName>
    </alternativeName>
</protein>
<dbReference type="KEGG" id="vtr:MYVALT_G_02520"/>
<dbReference type="FunFam" id="3.40.50.1220:FF:000001">
    <property type="entry name" value="Electron transfer flavoprotein, alpha subunit"/>
    <property type="match status" value="1"/>
</dbReference>
<evidence type="ECO:0000313" key="11">
    <source>
        <dbReference type="EMBL" id="CAG7598266.1"/>
    </source>
</evidence>
<dbReference type="Pfam" id="PF00766">
    <property type="entry name" value="ETF_alpha"/>
    <property type="match status" value="1"/>
</dbReference>
<feature type="domain" description="Electron transfer flavoprotein alpha/beta-subunit N-terminal" evidence="10">
    <location>
        <begin position="1"/>
        <end position="179"/>
    </location>
</feature>
<reference evidence="11" key="1">
    <citation type="submission" date="2021-06" db="EMBL/GenBank/DDBJ databases">
        <authorList>
            <person name="Szabo G."/>
        </authorList>
    </citation>
    <scope>NUCLEOTIDE SEQUENCE</scope>
    <source>
        <strain evidence="11">MYVALT</strain>
    </source>
</reference>
<dbReference type="InterPro" id="IPR018206">
    <property type="entry name" value="ETF_asu_C_CS"/>
</dbReference>
<organism evidence="11 12">
    <name type="scientific">Candidatus Vallotiella hemipterorum</name>
    <dbReference type="NCBI Taxonomy" id="1177213"/>
    <lineage>
        <taxon>Bacteria</taxon>
        <taxon>Pseudomonadati</taxon>
        <taxon>Pseudomonadota</taxon>
        <taxon>Betaproteobacteria</taxon>
        <taxon>Burkholderiales</taxon>
        <taxon>Burkholderiaceae</taxon>
        <taxon>Candidatus Vallotiella</taxon>
    </lineage>
</organism>
<evidence type="ECO:0000256" key="5">
    <source>
        <dbReference type="ARBA" id="ARBA00022982"/>
    </source>
</evidence>
<dbReference type="CDD" id="cd01715">
    <property type="entry name" value="ETF_alpha"/>
    <property type="match status" value="1"/>
</dbReference>
<keyword evidence="12" id="KW-1185">Reference proteome</keyword>
<dbReference type="SUPFAM" id="SSF52467">
    <property type="entry name" value="DHS-like NAD/FAD-binding domain"/>
    <property type="match status" value="1"/>
</dbReference>
<dbReference type="SUPFAM" id="SSF52402">
    <property type="entry name" value="Adenine nucleotide alpha hydrolases-like"/>
    <property type="match status" value="1"/>
</dbReference>
<dbReference type="PROSITE" id="PS00696">
    <property type="entry name" value="ETF_ALPHA"/>
    <property type="match status" value="1"/>
</dbReference>
<evidence type="ECO:0000256" key="1">
    <source>
        <dbReference type="ARBA" id="ARBA00005817"/>
    </source>
</evidence>
<comment type="function">
    <text evidence="6">The electron transfer flavoprotein serves as a specific electron acceptor for other dehydrogenases. It transfers the electrons to the main respiratory chain via ETF-ubiquinone oxidoreductase (ETF dehydrogenase).</text>
</comment>
<evidence type="ECO:0000313" key="12">
    <source>
        <dbReference type="Proteomes" id="UP000693996"/>
    </source>
</evidence>
<dbReference type="PANTHER" id="PTHR43153:SF1">
    <property type="entry name" value="ELECTRON TRANSFER FLAVOPROTEIN SUBUNIT ALPHA, MITOCHONDRIAL"/>
    <property type="match status" value="1"/>
</dbReference>
<dbReference type="GO" id="GO:0033539">
    <property type="term" value="P:fatty acid beta-oxidation using acyl-CoA dehydrogenase"/>
    <property type="evidence" value="ECO:0007669"/>
    <property type="project" value="TreeGrafter"/>
</dbReference>
<evidence type="ECO:0000256" key="2">
    <source>
        <dbReference type="ARBA" id="ARBA00022448"/>
    </source>
</evidence>
<evidence type="ECO:0000259" key="10">
    <source>
        <dbReference type="SMART" id="SM00893"/>
    </source>
</evidence>
<dbReference type="PANTHER" id="PTHR43153">
    <property type="entry name" value="ELECTRON TRANSFER FLAVOPROTEIN ALPHA"/>
    <property type="match status" value="1"/>
</dbReference>
<evidence type="ECO:0000256" key="3">
    <source>
        <dbReference type="ARBA" id="ARBA00022630"/>
    </source>
</evidence>
<accession>A0A916JRX0</accession>
<evidence type="ECO:0000256" key="4">
    <source>
        <dbReference type="ARBA" id="ARBA00022827"/>
    </source>
</evidence>
<evidence type="ECO:0000256" key="6">
    <source>
        <dbReference type="ARBA" id="ARBA00025649"/>
    </source>
</evidence>
<dbReference type="InterPro" id="IPR014729">
    <property type="entry name" value="Rossmann-like_a/b/a_fold"/>
</dbReference>
<dbReference type="Pfam" id="PF01012">
    <property type="entry name" value="ETF"/>
    <property type="match status" value="1"/>
</dbReference>
<sequence length="313" mass="32510">MVIAEHDNTALKTVTLNAVAAARKLSGAIHILVAGYKANGVATAAANVAGIEKILLADAPQLGEGLAENIETTVLPIACEYTHIVLPATAYGKNVAPRLAAKLDVAQVSDITTIVSTDTFERPIYAGNAIVTVQSLDSIKVITIRASAFNQVSANGGNATIQIIKAAAASSSVRLINRDLTNSKRPELTNAQIIVSGGRGLGSRKHYLQILEPLANKLGAALGASRAAVEEGYAPNDHQVGQSGKIVAPQLYIAIGISGAIQHLAGMRDSKIIIAINKDPEAPIFDVSDYGLVGDLFTVVPELVNALSALSKD</sequence>
<dbReference type="InterPro" id="IPR033947">
    <property type="entry name" value="ETF_alpha_N"/>
</dbReference>
<comment type="cofactor">
    <cofactor evidence="9">
        <name>FAD</name>
        <dbReference type="ChEBI" id="CHEBI:57692"/>
    </cofactor>
    <text evidence="9">Binds 1 FAD per dimer.</text>
</comment>
<dbReference type="InterPro" id="IPR014730">
    <property type="entry name" value="ETF_a/b_N"/>
</dbReference>
<dbReference type="EMBL" id="OU343031">
    <property type="protein sequence ID" value="CAG7598266.1"/>
    <property type="molecule type" value="Genomic_DNA"/>
</dbReference>
<evidence type="ECO:0000256" key="9">
    <source>
        <dbReference type="PIRSR" id="PIRSR000089-1"/>
    </source>
</evidence>
<dbReference type="InterPro" id="IPR001308">
    <property type="entry name" value="ETF_a/FixB"/>
</dbReference>
<keyword evidence="3" id="KW-0285">Flavoprotein</keyword>
<keyword evidence="4 9" id="KW-0274">FAD</keyword>
<dbReference type="Gene3D" id="3.40.50.620">
    <property type="entry name" value="HUPs"/>
    <property type="match status" value="1"/>
</dbReference>
<dbReference type="Gene3D" id="3.40.50.1220">
    <property type="entry name" value="TPP-binding domain"/>
    <property type="match status" value="1"/>
</dbReference>
<dbReference type="GO" id="GO:0050660">
    <property type="term" value="F:flavin adenine dinucleotide binding"/>
    <property type="evidence" value="ECO:0007669"/>
    <property type="project" value="InterPro"/>
</dbReference>
<dbReference type="PIRSF" id="PIRSF000089">
    <property type="entry name" value="Electra_flavoP_a"/>
    <property type="match status" value="1"/>
</dbReference>
<feature type="binding site" evidence="9">
    <location>
        <begin position="239"/>
        <end position="243"/>
    </location>
    <ligand>
        <name>FAD</name>
        <dbReference type="ChEBI" id="CHEBI:57692"/>
    </ligand>
</feature>
<feature type="binding site" evidence="9">
    <location>
        <begin position="256"/>
        <end position="263"/>
    </location>
    <ligand>
        <name>FAD</name>
        <dbReference type="ChEBI" id="CHEBI:57692"/>
    </ligand>
</feature>
<dbReference type="SMART" id="SM00893">
    <property type="entry name" value="ETF"/>
    <property type="match status" value="1"/>
</dbReference>